<accession>A0A0D2KP14</accession>
<dbReference type="Proteomes" id="UP000054270">
    <property type="component" value="Unassembled WGS sequence"/>
</dbReference>
<gene>
    <name evidence="2" type="ORF">HYPSUDRAFT_47458</name>
</gene>
<dbReference type="EMBL" id="KN817623">
    <property type="protein sequence ID" value="KJA16352.1"/>
    <property type="molecule type" value="Genomic_DNA"/>
</dbReference>
<keyword evidence="3" id="KW-1185">Reference proteome</keyword>
<dbReference type="AlphaFoldDB" id="A0A0D2KP14"/>
<sequence length="295" mass="32653">MDSSGSNNADSRGQKPPKPSGTRPGTQGPMASSASYFAYYIPIDPPTSALASPFPPGPYDRRGYYIPPITAIHMTNATQYTKHGPYTAQGSDQHQPPVPSTHVTALHSKLSEVTQSDNLNHPISGRRSDLGPLAVRPNSDFVVVYLSIVGPPLVFKKQDGREHEPGQISRARLSAAWHRPDVRAALWSHPETRRQLLDSVFAPPEPMSFEEANKVLLNDIRLPLRLELTQEEFRKGLSLLYPSQAGSVYHISEWAIACPKCGEEVVGYATDALWNERYLNHRKNMCGRTSDAIYP</sequence>
<reference evidence="3" key="1">
    <citation type="submission" date="2014-04" db="EMBL/GenBank/DDBJ databases">
        <title>Evolutionary Origins and Diversification of the Mycorrhizal Mutualists.</title>
        <authorList>
            <consortium name="DOE Joint Genome Institute"/>
            <consortium name="Mycorrhizal Genomics Consortium"/>
            <person name="Kohler A."/>
            <person name="Kuo A."/>
            <person name="Nagy L.G."/>
            <person name="Floudas D."/>
            <person name="Copeland A."/>
            <person name="Barry K.W."/>
            <person name="Cichocki N."/>
            <person name="Veneault-Fourrey C."/>
            <person name="LaButti K."/>
            <person name="Lindquist E.A."/>
            <person name="Lipzen A."/>
            <person name="Lundell T."/>
            <person name="Morin E."/>
            <person name="Murat C."/>
            <person name="Riley R."/>
            <person name="Ohm R."/>
            <person name="Sun H."/>
            <person name="Tunlid A."/>
            <person name="Henrissat B."/>
            <person name="Grigoriev I.V."/>
            <person name="Hibbett D.S."/>
            <person name="Martin F."/>
        </authorList>
    </citation>
    <scope>NUCLEOTIDE SEQUENCE [LARGE SCALE GENOMIC DNA]</scope>
    <source>
        <strain evidence="3">FD-334 SS-4</strain>
    </source>
</reference>
<evidence type="ECO:0000313" key="2">
    <source>
        <dbReference type="EMBL" id="KJA16352.1"/>
    </source>
</evidence>
<protein>
    <submittedName>
        <fullName evidence="2">Uncharacterized protein</fullName>
    </submittedName>
</protein>
<evidence type="ECO:0000313" key="3">
    <source>
        <dbReference type="Proteomes" id="UP000054270"/>
    </source>
</evidence>
<organism evidence="2 3">
    <name type="scientific">Hypholoma sublateritium (strain FD-334 SS-4)</name>
    <dbReference type="NCBI Taxonomy" id="945553"/>
    <lineage>
        <taxon>Eukaryota</taxon>
        <taxon>Fungi</taxon>
        <taxon>Dikarya</taxon>
        <taxon>Basidiomycota</taxon>
        <taxon>Agaricomycotina</taxon>
        <taxon>Agaricomycetes</taxon>
        <taxon>Agaricomycetidae</taxon>
        <taxon>Agaricales</taxon>
        <taxon>Agaricineae</taxon>
        <taxon>Strophariaceae</taxon>
        <taxon>Hypholoma</taxon>
    </lineage>
</organism>
<feature type="region of interest" description="Disordered" evidence="1">
    <location>
        <begin position="1"/>
        <end position="30"/>
    </location>
</feature>
<proteinExistence type="predicted"/>
<evidence type="ECO:0000256" key="1">
    <source>
        <dbReference type="SAM" id="MobiDB-lite"/>
    </source>
</evidence>
<name>A0A0D2KP14_HYPSF</name>
<feature type="compositionally biased region" description="Polar residues" evidence="1">
    <location>
        <begin position="1"/>
        <end position="11"/>
    </location>
</feature>